<evidence type="ECO:0000256" key="6">
    <source>
        <dbReference type="ARBA" id="ARBA00023004"/>
    </source>
</evidence>
<dbReference type="InterPro" id="IPR058240">
    <property type="entry name" value="rSAM_sf"/>
</dbReference>
<dbReference type="PANTHER" id="PTHR22960">
    <property type="entry name" value="MOLYBDOPTERIN COFACTOR SYNTHESIS PROTEIN A"/>
    <property type="match status" value="1"/>
</dbReference>
<proteinExistence type="inferred from homology"/>
<evidence type="ECO:0000256" key="4">
    <source>
        <dbReference type="ARBA" id="ARBA00022723"/>
    </source>
</evidence>
<feature type="binding site" evidence="12">
    <location>
        <position position="70"/>
    </location>
    <ligand>
        <name>S-adenosyl-L-methionine</name>
        <dbReference type="ChEBI" id="CHEBI:59789"/>
    </ligand>
</feature>
<dbReference type="GO" id="GO:0046872">
    <property type="term" value="F:metal ion binding"/>
    <property type="evidence" value="ECO:0007669"/>
    <property type="project" value="UniProtKB-KW"/>
</dbReference>
<feature type="binding site" evidence="12">
    <location>
        <position position="121"/>
    </location>
    <ligand>
        <name>S-adenosyl-L-methionine</name>
        <dbReference type="ChEBI" id="CHEBI:59789"/>
    </ligand>
</feature>
<dbReference type="AlphaFoldDB" id="A0A2N6CYI5"/>
<dbReference type="InterPro" id="IPR013785">
    <property type="entry name" value="Aldolase_TIM"/>
</dbReference>
<feature type="binding site" evidence="12">
    <location>
        <position position="191"/>
    </location>
    <ligand>
        <name>S-adenosyl-L-methionine</name>
        <dbReference type="ChEBI" id="CHEBI:59789"/>
    </ligand>
</feature>
<dbReference type="SUPFAM" id="SSF102114">
    <property type="entry name" value="Radical SAM enzymes"/>
    <property type="match status" value="1"/>
</dbReference>
<keyword evidence="10 12" id="KW-0456">Lyase</keyword>
<feature type="binding site" evidence="12">
    <location>
        <position position="29"/>
    </location>
    <ligand>
        <name>S-adenosyl-L-methionine</name>
        <dbReference type="ChEBI" id="CHEBI:59789"/>
    </ligand>
</feature>
<evidence type="ECO:0000256" key="7">
    <source>
        <dbReference type="ARBA" id="ARBA00023014"/>
    </source>
</evidence>
<dbReference type="Proteomes" id="UP000235015">
    <property type="component" value="Unassembled WGS sequence"/>
</dbReference>
<dbReference type="EMBL" id="PKUN01000005">
    <property type="protein sequence ID" value="PLX62382.1"/>
    <property type="molecule type" value="Genomic_DNA"/>
</dbReference>
<evidence type="ECO:0000256" key="11">
    <source>
        <dbReference type="ARBA" id="ARBA00048697"/>
    </source>
</evidence>
<dbReference type="PANTHER" id="PTHR22960:SF0">
    <property type="entry name" value="MOLYBDENUM COFACTOR BIOSYNTHESIS PROTEIN 1"/>
    <property type="match status" value="1"/>
</dbReference>
<dbReference type="InterPro" id="IPR007197">
    <property type="entry name" value="rSAM"/>
</dbReference>
<evidence type="ECO:0000256" key="3">
    <source>
        <dbReference type="ARBA" id="ARBA00022691"/>
    </source>
</evidence>
<dbReference type="CDD" id="cd21117">
    <property type="entry name" value="Twitch_MoaA"/>
    <property type="match status" value="1"/>
</dbReference>
<dbReference type="EC" id="4.1.99.22" evidence="1 12"/>
<dbReference type="SFLD" id="SFLDG01383">
    <property type="entry name" value="cyclic_pyranopterin_phosphate"/>
    <property type="match status" value="1"/>
</dbReference>
<dbReference type="RefSeq" id="WP_273438305.1">
    <property type="nucleotide sequence ID" value="NZ_PKUN01000005.1"/>
</dbReference>
<dbReference type="CDD" id="cd01335">
    <property type="entry name" value="Radical_SAM"/>
    <property type="match status" value="1"/>
</dbReference>
<evidence type="ECO:0000256" key="8">
    <source>
        <dbReference type="ARBA" id="ARBA00023134"/>
    </source>
</evidence>
<feature type="binding site" evidence="12">
    <location>
        <position position="30"/>
    </location>
    <ligand>
        <name>[4Fe-4S] cluster</name>
        <dbReference type="ChEBI" id="CHEBI:49883"/>
        <label>1</label>
        <note>4Fe-4S-S-AdoMet</note>
    </ligand>
</feature>
<dbReference type="UniPathway" id="UPA00344"/>
<keyword evidence="5 12" id="KW-0547">Nucleotide-binding</keyword>
<keyword evidence="2 12" id="KW-0004">4Fe-4S</keyword>
<dbReference type="Pfam" id="PF04055">
    <property type="entry name" value="Radical_SAM"/>
    <property type="match status" value="1"/>
</dbReference>
<dbReference type="NCBIfam" id="TIGR02666">
    <property type="entry name" value="moaA"/>
    <property type="match status" value="1"/>
</dbReference>
<evidence type="ECO:0000259" key="13">
    <source>
        <dbReference type="PROSITE" id="PS51918"/>
    </source>
</evidence>
<dbReference type="PROSITE" id="PS51918">
    <property type="entry name" value="RADICAL_SAM"/>
    <property type="match status" value="1"/>
</dbReference>
<dbReference type="NCBIfam" id="NF001199">
    <property type="entry name" value="PRK00164.2-1"/>
    <property type="match status" value="1"/>
</dbReference>
<dbReference type="GO" id="GO:0051539">
    <property type="term" value="F:4 iron, 4 sulfur cluster binding"/>
    <property type="evidence" value="ECO:0007669"/>
    <property type="project" value="UniProtKB-UniRule"/>
</dbReference>
<comment type="function">
    <text evidence="12">Catalyzes the cyclization of GTP to (8S)-3',8-cyclo-7,8-dihydroguanosine 5'-triphosphate.</text>
</comment>
<evidence type="ECO:0000256" key="9">
    <source>
        <dbReference type="ARBA" id="ARBA00023150"/>
    </source>
</evidence>
<dbReference type="GO" id="GO:0061798">
    <property type="term" value="F:GTP 3',8'-cyclase activity"/>
    <property type="evidence" value="ECO:0007669"/>
    <property type="project" value="UniProtKB-UniRule"/>
</dbReference>
<keyword evidence="4 12" id="KW-0479">Metal-binding</keyword>
<comment type="subunit">
    <text evidence="12">Monomer and homodimer.</text>
</comment>
<feature type="binding site" evidence="12">
    <location>
        <position position="27"/>
    </location>
    <ligand>
        <name>[4Fe-4S] cluster</name>
        <dbReference type="ChEBI" id="CHEBI:49883"/>
        <label>1</label>
        <note>4Fe-4S-S-AdoMet</note>
    </ligand>
</feature>
<dbReference type="STRING" id="1111735.GCA_000428045_02333"/>
<protein>
    <recommendedName>
        <fullName evidence="1 12">GTP 3',8-cyclase</fullName>
        <ecNumber evidence="1 12">4.1.99.22</ecNumber>
    </recommendedName>
    <alternativeName>
        <fullName evidence="12">Molybdenum cofactor biosynthesis protein A</fullName>
    </alternativeName>
</protein>
<dbReference type="InterPro" id="IPR006638">
    <property type="entry name" value="Elp3/MiaA/NifB-like_rSAM"/>
</dbReference>
<organism evidence="14 15">
    <name type="scientific">Sedimenticola selenatireducens</name>
    <dbReference type="NCBI Taxonomy" id="191960"/>
    <lineage>
        <taxon>Bacteria</taxon>
        <taxon>Pseudomonadati</taxon>
        <taxon>Pseudomonadota</taxon>
        <taxon>Gammaproteobacteria</taxon>
        <taxon>Chromatiales</taxon>
        <taxon>Sedimenticolaceae</taxon>
        <taxon>Sedimenticola</taxon>
    </lineage>
</organism>
<dbReference type="GO" id="GO:0005525">
    <property type="term" value="F:GTP binding"/>
    <property type="evidence" value="ECO:0007669"/>
    <property type="project" value="UniProtKB-UniRule"/>
</dbReference>
<comment type="pathway">
    <text evidence="12">Cofactor biosynthesis; molybdopterin biosynthesis.</text>
</comment>
<evidence type="ECO:0000313" key="14">
    <source>
        <dbReference type="EMBL" id="PLX62382.1"/>
    </source>
</evidence>
<feature type="domain" description="Radical SAM core" evidence="13">
    <location>
        <begin position="7"/>
        <end position="231"/>
    </location>
</feature>
<feature type="binding site" evidence="12">
    <location>
        <position position="157"/>
    </location>
    <ligand>
        <name>GTP</name>
        <dbReference type="ChEBI" id="CHEBI:37565"/>
    </ligand>
</feature>
<dbReference type="InterPro" id="IPR050105">
    <property type="entry name" value="MoCo_biosynth_MoaA/MoaC"/>
</dbReference>
<accession>A0A2N6CYI5</accession>
<comment type="cofactor">
    <cofactor evidence="12">
        <name>[4Fe-4S] cluster</name>
        <dbReference type="ChEBI" id="CHEBI:49883"/>
    </cofactor>
    <text evidence="12">Binds 2 [4Fe-4S] clusters. Binds 1 [4Fe-4S] cluster coordinated with 3 cysteines and an exchangeable S-adenosyl-L-methionine and 1 [4Fe-4S] cluster coordinated with 3 cysteines and the GTP-derived substrate.</text>
</comment>
<dbReference type="InterPro" id="IPR013483">
    <property type="entry name" value="MoaA"/>
</dbReference>
<dbReference type="SFLD" id="SFLDS00029">
    <property type="entry name" value="Radical_SAM"/>
    <property type="match status" value="1"/>
</dbReference>
<comment type="similarity">
    <text evidence="12">Belongs to the radical SAM superfamily. MoaA family.</text>
</comment>
<comment type="caution">
    <text evidence="14">The sequence shown here is derived from an EMBL/GenBank/DDBJ whole genome shotgun (WGS) entry which is preliminary data.</text>
</comment>
<dbReference type="GO" id="GO:0061799">
    <property type="term" value="F:cyclic pyranopterin monophosphate synthase activity"/>
    <property type="evidence" value="ECO:0007669"/>
    <property type="project" value="TreeGrafter"/>
</dbReference>
<feature type="binding site" evidence="12">
    <location>
        <position position="271"/>
    </location>
    <ligand>
        <name>[4Fe-4S] cluster</name>
        <dbReference type="ChEBI" id="CHEBI:49883"/>
        <label>2</label>
        <note>4Fe-4S-substrate</note>
    </ligand>
</feature>
<feature type="binding site" evidence="12">
    <location>
        <position position="97"/>
    </location>
    <ligand>
        <name>GTP</name>
        <dbReference type="ChEBI" id="CHEBI:37565"/>
    </ligand>
</feature>
<feature type="binding site" evidence="12">
    <location>
        <position position="66"/>
    </location>
    <ligand>
        <name>GTP</name>
        <dbReference type="ChEBI" id="CHEBI:37565"/>
    </ligand>
</feature>
<dbReference type="Gene3D" id="3.20.20.70">
    <property type="entry name" value="Aldolase class I"/>
    <property type="match status" value="1"/>
</dbReference>
<dbReference type="InterPro" id="IPR010505">
    <property type="entry name" value="MoaA_twitch"/>
</dbReference>
<feature type="binding site" evidence="12">
    <location>
        <position position="257"/>
    </location>
    <ligand>
        <name>[4Fe-4S] cluster</name>
        <dbReference type="ChEBI" id="CHEBI:49883"/>
        <label>2</label>
        <note>4Fe-4S-substrate</note>
    </ligand>
</feature>
<keyword evidence="6 12" id="KW-0408">Iron</keyword>
<evidence type="ECO:0000313" key="15">
    <source>
        <dbReference type="Proteomes" id="UP000235015"/>
    </source>
</evidence>
<feature type="binding site" evidence="12">
    <location>
        <position position="254"/>
    </location>
    <ligand>
        <name>[4Fe-4S] cluster</name>
        <dbReference type="ChEBI" id="CHEBI:49883"/>
        <label>2</label>
        <note>4Fe-4S-substrate</note>
    </ligand>
</feature>
<dbReference type="PROSITE" id="PS01305">
    <property type="entry name" value="MOAA_NIFB_PQQE"/>
    <property type="match status" value="1"/>
</dbReference>
<keyword evidence="8 12" id="KW-0342">GTP-binding</keyword>
<dbReference type="SFLD" id="SFLDG01386">
    <property type="entry name" value="main_SPASM_domain-containing"/>
    <property type="match status" value="1"/>
</dbReference>
<evidence type="ECO:0000256" key="5">
    <source>
        <dbReference type="ARBA" id="ARBA00022741"/>
    </source>
</evidence>
<dbReference type="SFLD" id="SFLDG01067">
    <property type="entry name" value="SPASM/twitch_domain_containing"/>
    <property type="match status" value="1"/>
</dbReference>
<feature type="binding site" evidence="12">
    <location>
        <position position="16"/>
    </location>
    <ligand>
        <name>GTP</name>
        <dbReference type="ChEBI" id="CHEBI:37565"/>
    </ligand>
</feature>
<dbReference type="Pfam" id="PF06463">
    <property type="entry name" value="Mob_synth_C"/>
    <property type="match status" value="1"/>
</dbReference>
<dbReference type="GO" id="GO:0006777">
    <property type="term" value="P:Mo-molybdopterin cofactor biosynthetic process"/>
    <property type="evidence" value="ECO:0007669"/>
    <property type="project" value="UniProtKB-UniRule"/>
</dbReference>
<feature type="binding site" evidence="12">
    <location>
        <begin position="259"/>
        <end position="261"/>
    </location>
    <ligand>
        <name>GTP</name>
        <dbReference type="ChEBI" id="CHEBI:37565"/>
    </ligand>
</feature>
<feature type="binding site" evidence="12">
    <location>
        <position position="23"/>
    </location>
    <ligand>
        <name>[4Fe-4S] cluster</name>
        <dbReference type="ChEBI" id="CHEBI:49883"/>
        <label>1</label>
        <note>4Fe-4S-S-AdoMet</note>
    </ligand>
</feature>
<keyword evidence="9 12" id="KW-0501">Molybdenum cofactor biosynthesis</keyword>
<evidence type="ECO:0000256" key="1">
    <source>
        <dbReference type="ARBA" id="ARBA00012167"/>
    </source>
</evidence>
<dbReference type="HAMAP" id="MF_01225_B">
    <property type="entry name" value="MoaA_B"/>
    <property type="match status" value="1"/>
</dbReference>
<dbReference type="SMART" id="SM00729">
    <property type="entry name" value="Elp3"/>
    <property type="match status" value="1"/>
</dbReference>
<name>A0A2N6CYI5_9GAMM</name>
<keyword evidence="3 12" id="KW-0949">S-adenosyl-L-methionine</keyword>
<comment type="catalytic activity">
    <reaction evidence="11 12">
        <text>GTP + AH2 + S-adenosyl-L-methionine = (8S)-3',8-cyclo-7,8-dihydroguanosine 5'-triphosphate + 5'-deoxyadenosine + L-methionine + A + H(+)</text>
        <dbReference type="Rhea" id="RHEA:49576"/>
        <dbReference type="ChEBI" id="CHEBI:13193"/>
        <dbReference type="ChEBI" id="CHEBI:15378"/>
        <dbReference type="ChEBI" id="CHEBI:17319"/>
        <dbReference type="ChEBI" id="CHEBI:17499"/>
        <dbReference type="ChEBI" id="CHEBI:37565"/>
        <dbReference type="ChEBI" id="CHEBI:57844"/>
        <dbReference type="ChEBI" id="CHEBI:59789"/>
        <dbReference type="ChEBI" id="CHEBI:131766"/>
        <dbReference type="EC" id="4.1.99.22"/>
    </reaction>
</comment>
<gene>
    <name evidence="12 14" type="primary">moaA</name>
    <name evidence="14" type="ORF">C0630_05900</name>
</gene>
<reference evidence="14 15" key="1">
    <citation type="submission" date="2017-11" db="EMBL/GenBank/DDBJ databases">
        <title>Genome-resolved metagenomics identifies genetic mobility, metabolic interactions, and unexpected diversity in perchlorate-reducing communities.</title>
        <authorList>
            <person name="Barnum T.P."/>
            <person name="Figueroa I.A."/>
            <person name="Carlstrom C.I."/>
            <person name="Lucas L.N."/>
            <person name="Engelbrektson A.L."/>
            <person name="Coates J.D."/>
        </authorList>
    </citation>
    <scope>NUCLEOTIDE SEQUENCE [LARGE SCALE GENOMIC DNA]</scope>
    <source>
        <strain evidence="14">BM301</strain>
    </source>
</reference>
<evidence type="ECO:0000256" key="12">
    <source>
        <dbReference type="HAMAP-Rule" id="MF_01225"/>
    </source>
</evidence>
<evidence type="ECO:0000256" key="2">
    <source>
        <dbReference type="ARBA" id="ARBA00022485"/>
    </source>
</evidence>
<dbReference type="GO" id="GO:1904047">
    <property type="term" value="F:S-adenosyl-L-methionine binding"/>
    <property type="evidence" value="ECO:0007669"/>
    <property type="project" value="UniProtKB-UniRule"/>
</dbReference>
<dbReference type="InterPro" id="IPR040064">
    <property type="entry name" value="MoaA-like"/>
</dbReference>
<dbReference type="InterPro" id="IPR000385">
    <property type="entry name" value="MoaA_NifB_PqqE_Fe-S-bd_CS"/>
</dbReference>
<keyword evidence="7 12" id="KW-0411">Iron-sulfur</keyword>
<sequence length="326" mass="37440">MTTLIDRFNRKIEYLRLSVTDRCDFRCFYCIPKGFKGFTEVEDRLKLDEFIRLIRVFSEMGVSKVRLTGGEPLIHKDIEVMVRGIAALPDIEDFSMSTNASHLAQHARMLKDTGVGRINVSLDSLNSEVFRQITQGDLNKVIDGLMEAKRVDLYPIKINMVVMRDLNLHEVGDMVDFCIKNRFTLRFIETMPVGAAGQEARDRYVPMDEVRQILEQRFKLEPARMKGAGPAKYFKIVDKRIKIGFITPMSQHFCEDCNRVRLSSEGTLYLCLGQQDKLELKPLLRKGLSDDQLKDEILAAIQRKPEKHEFNTNPDQVVRVMSMTGG</sequence>
<evidence type="ECO:0000256" key="10">
    <source>
        <dbReference type="ARBA" id="ARBA00023239"/>
    </source>
</evidence>